<evidence type="ECO:0000313" key="3">
    <source>
        <dbReference type="EMBL" id="SDM37301.1"/>
    </source>
</evidence>
<protein>
    <recommendedName>
        <fullName evidence="5">Outer membrane protein OmpA</fullName>
    </recommendedName>
</protein>
<feature type="compositionally biased region" description="Polar residues" evidence="1">
    <location>
        <begin position="258"/>
        <end position="275"/>
    </location>
</feature>
<name>A0A1G9SPF1_9BACT</name>
<accession>A0A1G9SPF1</accession>
<dbReference type="OrthoDB" id="951004at2"/>
<dbReference type="EMBL" id="FNGS01000006">
    <property type="protein sequence ID" value="SDM37301.1"/>
    <property type="molecule type" value="Genomic_DNA"/>
</dbReference>
<dbReference type="Pfam" id="PF06078">
    <property type="entry name" value="DUF937"/>
    <property type="match status" value="1"/>
</dbReference>
<dbReference type="STRING" id="563176.SAMN04488090_3245"/>
<feature type="region of interest" description="Disordered" evidence="1">
    <location>
        <begin position="258"/>
        <end position="300"/>
    </location>
</feature>
<evidence type="ECO:0000256" key="2">
    <source>
        <dbReference type="SAM" id="Phobius"/>
    </source>
</evidence>
<dbReference type="InterPro" id="IPR036737">
    <property type="entry name" value="OmpA-like_sf"/>
</dbReference>
<dbReference type="AlphaFoldDB" id="A0A1G9SPF1"/>
<reference evidence="3 4" key="1">
    <citation type="submission" date="2016-10" db="EMBL/GenBank/DDBJ databases">
        <authorList>
            <person name="de Groot N.N."/>
        </authorList>
    </citation>
    <scope>NUCLEOTIDE SEQUENCE [LARGE SCALE GENOMIC DNA]</scope>
    <source>
        <strain evidence="3 4">DSM 21668</strain>
    </source>
</reference>
<keyword evidence="2" id="KW-0472">Membrane</keyword>
<evidence type="ECO:0000256" key="1">
    <source>
        <dbReference type="SAM" id="MobiDB-lite"/>
    </source>
</evidence>
<dbReference type="InterPro" id="IPR009282">
    <property type="entry name" value="DUF937"/>
</dbReference>
<dbReference type="Proteomes" id="UP000198901">
    <property type="component" value="Unassembled WGS sequence"/>
</dbReference>
<gene>
    <name evidence="3" type="ORF">SAMN04488090_3245</name>
</gene>
<keyword evidence="2" id="KW-0812">Transmembrane</keyword>
<feature type="transmembrane region" description="Helical" evidence="2">
    <location>
        <begin position="226"/>
        <end position="244"/>
    </location>
</feature>
<evidence type="ECO:0000313" key="4">
    <source>
        <dbReference type="Proteomes" id="UP000198901"/>
    </source>
</evidence>
<proteinExistence type="predicted"/>
<dbReference type="Gene3D" id="3.30.1330.60">
    <property type="entry name" value="OmpA-like domain"/>
    <property type="match status" value="1"/>
</dbReference>
<keyword evidence="4" id="KW-1185">Reference proteome</keyword>
<sequence>MNIFSYLKDLLSTDFVENTSSYVNEESGKVESALHAAVLSVLVSFLKRTSNESGAKAMFKAIEREKLDGRVTASLPGVLKDREQASQIVQRGGNLFSHLLPDKRSTLVAMISSHGKIRNSSATAVLGLVSFVTLDTFGKLVRDQNLDATGLAILIRNQKDYLLKDADAEMIDKVAETLSVDGITRLGYVEPGEETLEELAPSRTRHTSEHAYDDLNSRSVSVPWKGILAVALVVAVLGAAWFGWSQFGDSLMSNADTTSSEEVAVPQDSTANYPDTTARPAVPAATTPAAATTTPTTGGTTTAAKIAQHLSDPLAKEGKIFVMNEVKFDPATNEPTPQSTPAIDELAAVLKKYPTVQLKFTGVTVRPANKKNVFKQANSLKVYLTKAGVNIIRLDSGSFLSTDSTSQKSDFVMVKIVHQ</sequence>
<keyword evidence="2" id="KW-1133">Transmembrane helix</keyword>
<dbReference type="RefSeq" id="WP_093204465.1">
    <property type="nucleotide sequence ID" value="NZ_FNGS01000006.1"/>
</dbReference>
<organism evidence="3 4">
    <name type="scientific">Siphonobacter aquaeclarae</name>
    <dbReference type="NCBI Taxonomy" id="563176"/>
    <lineage>
        <taxon>Bacteria</taxon>
        <taxon>Pseudomonadati</taxon>
        <taxon>Bacteroidota</taxon>
        <taxon>Cytophagia</taxon>
        <taxon>Cytophagales</taxon>
        <taxon>Cytophagaceae</taxon>
        <taxon>Siphonobacter</taxon>
    </lineage>
</organism>
<feature type="compositionally biased region" description="Low complexity" evidence="1">
    <location>
        <begin position="276"/>
        <end position="300"/>
    </location>
</feature>
<evidence type="ECO:0008006" key="5">
    <source>
        <dbReference type="Google" id="ProtNLM"/>
    </source>
</evidence>